<proteinExistence type="predicted"/>
<gene>
    <name evidence="1" type="ORF">CMEL01_12019</name>
</gene>
<dbReference type="EMBL" id="MLGG01000004">
    <property type="protein sequence ID" value="KAK1466027.1"/>
    <property type="molecule type" value="Genomic_DNA"/>
</dbReference>
<keyword evidence="2" id="KW-1185">Reference proteome</keyword>
<organism evidence="1 2">
    <name type="scientific">Colletotrichum melonis</name>
    <dbReference type="NCBI Taxonomy" id="1209925"/>
    <lineage>
        <taxon>Eukaryota</taxon>
        <taxon>Fungi</taxon>
        <taxon>Dikarya</taxon>
        <taxon>Ascomycota</taxon>
        <taxon>Pezizomycotina</taxon>
        <taxon>Sordariomycetes</taxon>
        <taxon>Hypocreomycetidae</taxon>
        <taxon>Glomerellales</taxon>
        <taxon>Glomerellaceae</taxon>
        <taxon>Colletotrichum</taxon>
        <taxon>Colletotrichum acutatum species complex</taxon>
    </lineage>
</organism>
<name>A0AAI9UWH0_9PEZI</name>
<evidence type="ECO:0000313" key="2">
    <source>
        <dbReference type="Proteomes" id="UP001239795"/>
    </source>
</evidence>
<dbReference type="Proteomes" id="UP001239795">
    <property type="component" value="Unassembled WGS sequence"/>
</dbReference>
<dbReference type="AlphaFoldDB" id="A0AAI9UWH0"/>
<sequence length="147" mass="16004">MAGRPSFANVNTNDTDGMMLTSCTVVYVKTANVKVRVYSLVGNTAKALTSIMFRRIFPPQTFKARGSVRRSLMRSTARARGRSRLTASCNHSNGALCGSVQGYIKGGKARGSRVQVDRRRRRRRRSATCLTASRLVVRAAVGFMGGG</sequence>
<accession>A0AAI9UWH0</accession>
<protein>
    <submittedName>
        <fullName evidence="1">Uncharacterized protein</fullName>
    </submittedName>
</protein>
<comment type="caution">
    <text evidence="1">The sequence shown here is derived from an EMBL/GenBank/DDBJ whole genome shotgun (WGS) entry which is preliminary data.</text>
</comment>
<reference evidence="1 2" key="1">
    <citation type="submission" date="2016-10" db="EMBL/GenBank/DDBJ databases">
        <title>The genome sequence of Colletotrichum fioriniae PJ7.</title>
        <authorList>
            <person name="Baroncelli R."/>
        </authorList>
    </citation>
    <scope>NUCLEOTIDE SEQUENCE [LARGE SCALE GENOMIC DNA]</scope>
    <source>
        <strain evidence="1">Col 31</strain>
    </source>
</reference>
<evidence type="ECO:0000313" key="1">
    <source>
        <dbReference type="EMBL" id="KAK1466027.1"/>
    </source>
</evidence>